<dbReference type="PANTHER" id="PTHR46379:SF1">
    <property type="entry name" value="ZINC FINGER MYND DOMAIN-CONTAINING PROTEIN 11"/>
    <property type="match status" value="1"/>
</dbReference>
<keyword evidence="5" id="KW-1185">Reference proteome</keyword>
<proteinExistence type="predicted"/>
<feature type="region of interest" description="Disordered" evidence="2">
    <location>
        <begin position="142"/>
        <end position="169"/>
    </location>
</feature>
<sequence length="763" mass="87221">MATSVRKAQPDSLRYFFQVLHYPGENAAATDGKEESVSMDQLVDILVKEGNYSNVFAKDTVLSAIHDGLLRSVGGNASKLLKTSSVDTKKRFRLPLLQEIEDSSHELYCYECQLPGILEHCSQCARSFHRLCYRKNPERPNYTVPSSKIQKNSLPAFSSEGETDSGEDTARCSTALDYESDVRASSSVMHLDQNSANSWPLSQKNTPSNKEIDDANSSMVDNDNINHVNTFKTVEGKPLVYDADTENKSNVDVVCLGEIRPPNRKRRTTTACSVSYKNEVSPTEDEDEMASKLCTCCRLLKSADLRNPPNLQADELCALINYTFQRNREWISYDLVTYLEQQKLSAKEFNIIKNLLFTSPIKRLKDVLENIQIRQYSLLMEFFVDLLDIQYQIGVYFGPHSTEMESTKWFLRDIAHDLSEIRRCPDCFRYSHEKSTPAWFAKPCVQRHELVFAKHSGFPYWPAKVIRVLNNGKYDVRFFGGKHSRALIDVRHIKAIDTDVKSLKLGNRPGIKKAMEELHCHQMLSKYPASKFAFHANPQDTEEIIRKVLDTLITSGLVRKKPRRNKRKHSSIGNNSISPSGEVTQYLAVSNNNIRDNSPIICPEVTVQVKRLKVQDILNTYVHDGNEAPRYTTRRSQQLSVGGESFGTTTAVVEELSKTRQMCNDFKLKVERLEAQKRKMKETIRKFGIQLKLIKRKQWVNYCAIGVLKRPIIYVALRPLIVRKYAKCVTGILVIAKFAKVQPNQRIILLIELKFKIFVFFIK</sequence>
<dbReference type="SUPFAM" id="SSF57903">
    <property type="entry name" value="FYVE/PHD zinc finger"/>
    <property type="match status" value="1"/>
</dbReference>
<dbReference type="SUPFAM" id="SSF63748">
    <property type="entry name" value="Tudor/PWWP/MBT"/>
    <property type="match status" value="1"/>
</dbReference>
<evidence type="ECO:0000313" key="4">
    <source>
        <dbReference type="EnsemblMetazoa" id="GMOY014337.P1502"/>
    </source>
</evidence>
<evidence type="ECO:0000256" key="1">
    <source>
        <dbReference type="SAM" id="Coils"/>
    </source>
</evidence>
<dbReference type="InterPro" id="IPR047269">
    <property type="entry name" value="ZMY11"/>
</dbReference>
<dbReference type="CDD" id="cd20159">
    <property type="entry name" value="PWWP_BS69"/>
    <property type="match status" value="1"/>
</dbReference>
<dbReference type="PANTHER" id="PTHR46379">
    <property type="entry name" value="ZINC FINGER MYND DOMAIN-CONTAINING"/>
    <property type="match status" value="1"/>
</dbReference>
<feature type="compositionally biased region" description="Polar residues" evidence="2">
    <location>
        <begin position="143"/>
        <end position="156"/>
    </location>
</feature>
<dbReference type="InterPro" id="IPR047268">
    <property type="entry name" value="PWWP_BS69"/>
</dbReference>
<dbReference type="Pfam" id="PF00855">
    <property type="entry name" value="PWWP"/>
    <property type="match status" value="1"/>
</dbReference>
<dbReference type="PROSITE" id="PS50812">
    <property type="entry name" value="PWWP"/>
    <property type="match status" value="1"/>
</dbReference>
<feature type="coiled-coil region" evidence="1">
    <location>
        <begin position="656"/>
        <end position="690"/>
    </location>
</feature>
<evidence type="ECO:0000313" key="5">
    <source>
        <dbReference type="Proteomes" id="UP000092444"/>
    </source>
</evidence>
<accession>A0ABK9NGM0</accession>
<evidence type="ECO:0000259" key="3">
    <source>
        <dbReference type="PROSITE" id="PS50812"/>
    </source>
</evidence>
<evidence type="ECO:0000256" key="2">
    <source>
        <dbReference type="SAM" id="MobiDB-lite"/>
    </source>
</evidence>
<dbReference type="InterPro" id="IPR000313">
    <property type="entry name" value="PWWP_dom"/>
</dbReference>
<dbReference type="Gene3D" id="2.30.30.140">
    <property type="match status" value="1"/>
</dbReference>
<dbReference type="Proteomes" id="UP000092444">
    <property type="component" value="Unassembled WGS sequence"/>
</dbReference>
<protein>
    <recommendedName>
        <fullName evidence="3">PWWP domain-containing protein</fullName>
    </recommendedName>
</protein>
<dbReference type="EnsemblMetazoa" id="GMOY014337.R1502">
    <property type="protein sequence ID" value="GMOY014337.P1502"/>
    <property type="gene ID" value="GMOY014337"/>
</dbReference>
<feature type="domain" description="PWWP" evidence="3">
    <location>
        <begin position="447"/>
        <end position="499"/>
    </location>
</feature>
<name>A0ABK9NGM0_GLOMM</name>
<dbReference type="InterPro" id="IPR011011">
    <property type="entry name" value="Znf_FYVE_PHD"/>
</dbReference>
<organism evidence="4 5">
    <name type="scientific">Glossina morsitans morsitans</name>
    <name type="common">Savannah tsetse fly</name>
    <dbReference type="NCBI Taxonomy" id="37546"/>
    <lineage>
        <taxon>Eukaryota</taxon>
        <taxon>Metazoa</taxon>
        <taxon>Ecdysozoa</taxon>
        <taxon>Arthropoda</taxon>
        <taxon>Hexapoda</taxon>
        <taxon>Insecta</taxon>
        <taxon>Pterygota</taxon>
        <taxon>Neoptera</taxon>
        <taxon>Endopterygota</taxon>
        <taxon>Diptera</taxon>
        <taxon>Brachycera</taxon>
        <taxon>Muscomorpha</taxon>
        <taxon>Hippoboscoidea</taxon>
        <taxon>Glossinidae</taxon>
        <taxon>Glossina</taxon>
    </lineage>
</organism>
<reference evidence="4" key="1">
    <citation type="submission" date="2025-05" db="UniProtKB">
        <authorList>
            <consortium name="EnsemblMetazoa"/>
        </authorList>
    </citation>
    <scope>IDENTIFICATION</scope>
    <source>
        <strain evidence="4">Yale</strain>
    </source>
</reference>
<dbReference type="SMART" id="SM00293">
    <property type="entry name" value="PWWP"/>
    <property type="match status" value="1"/>
</dbReference>
<dbReference type="EMBL" id="CCAG010000299">
    <property type="status" value="NOT_ANNOTATED_CDS"/>
    <property type="molecule type" value="Genomic_DNA"/>
</dbReference>
<keyword evidence="1" id="KW-0175">Coiled coil</keyword>